<dbReference type="InterPro" id="IPR050312">
    <property type="entry name" value="IolE/XylAMocC-like"/>
</dbReference>
<keyword evidence="2" id="KW-0413">Isomerase</keyword>
<evidence type="ECO:0000313" key="3">
    <source>
        <dbReference type="Proteomes" id="UP000183687"/>
    </source>
</evidence>
<organism evidence="2 3">
    <name type="scientific">Atopobium minutum</name>
    <dbReference type="NCBI Taxonomy" id="1381"/>
    <lineage>
        <taxon>Bacteria</taxon>
        <taxon>Bacillati</taxon>
        <taxon>Actinomycetota</taxon>
        <taxon>Coriobacteriia</taxon>
        <taxon>Coriobacteriales</taxon>
        <taxon>Atopobiaceae</taxon>
        <taxon>Atopobium</taxon>
    </lineage>
</organism>
<evidence type="ECO:0000259" key="1">
    <source>
        <dbReference type="Pfam" id="PF01261"/>
    </source>
</evidence>
<feature type="domain" description="Xylose isomerase-like TIM barrel" evidence="1">
    <location>
        <begin position="20"/>
        <end position="264"/>
    </location>
</feature>
<dbReference type="NCBIfam" id="NF009689">
    <property type="entry name" value="PRK13210.1"/>
    <property type="match status" value="1"/>
</dbReference>
<dbReference type="Gene3D" id="3.20.20.150">
    <property type="entry name" value="Divalent-metal-dependent TIM barrel enzymes"/>
    <property type="match status" value="1"/>
</dbReference>
<dbReference type="PANTHER" id="PTHR12110:SF53">
    <property type="entry name" value="BLR5974 PROTEIN"/>
    <property type="match status" value="1"/>
</dbReference>
<gene>
    <name evidence="2" type="ORF">SAMN04489746_1147</name>
</gene>
<proteinExistence type="predicted"/>
<dbReference type="EMBL" id="FNSH01000001">
    <property type="protein sequence ID" value="SEB83644.1"/>
    <property type="molecule type" value="Genomic_DNA"/>
</dbReference>
<protein>
    <submittedName>
        <fullName evidence="2">Hexulose-6-phosphate isomerase</fullName>
    </submittedName>
</protein>
<dbReference type="AlphaFoldDB" id="A0AB38A790"/>
<dbReference type="RefSeq" id="WP_002564209.1">
    <property type="nucleotide sequence ID" value="NZ_CALJSN010000009.1"/>
</dbReference>
<accession>A0AB38A790</accession>
<sequence length="267" mass="30252">MCTLGIYEKALPAQDLKASLAQAHDIGFSFWEFSVDPQKKSRLDWTDQEISQLLQLCNETKMPIFNMVLSLHRDFPLGTNNQQLRESAVVMLKKAIVLASKLNIRTVQIAGYLQLEQDDTGSITNYIMSLRECINVAASRGIILAIENMDRDLVSTEQILTIIRAVDSPYLQAFLDVGNFVANGLDPISELRLALPHLVGLHLKETKPRMYRRVEYGEGAVNFKRIFHHLICAGYDGYFGAEMWNDNCANSMDKVAQSFAYLQNQRM</sequence>
<dbReference type="InterPro" id="IPR036237">
    <property type="entry name" value="Xyl_isomerase-like_sf"/>
</dbReference>
<comment type="caution">
    <text evidence="2">The sequence shown here is derived from an EMBL/GenBank/DDBJ whole genome shotgun (WGS) entry which is preliminary data.</text>
</comment>
<dbReference type="PANTHER" id="PTHR12110">
    <property type="entry name" value="HYDROXYPYRUVATE ISOMERASE"/>
    <property type="match status" value="1"/>
</dbReference>
<dbReference type="InterPro" id="IPR013022">
    <property type="entry name" value="Xyl_isomerase-like_TIM-brl"/>
</dbReference>
<dbReference type="Pfam" id="PF01261">
    <property type="entry name" value="AP_endonuc_2"/>
    <property type="match status" value="1"/>
</dbReference>
<dbReference type="GO" id="GO:0016853">
    <property type="term" value="F:isomerase activity"/>
    <property type="evidence" value="ECO:0007669"/>
    <property type="project" value="UniProtKB-KW"/>
</dbReference>
<dbReference type="SUPFAM" id="SSF51658">
    <property type="entry name" value="Xylose isomerase-like"/>
    <property type="match status" value="1"/>
</dbReference>
<reference evidence="2 3" key="1">
    <citation type="submission" date="2016-10" db="EMBL/GenBank/DDBJ databases">
        <authorList>
            <person name="Varghese N."/>
            <person name="Submissions S."/>
        </authorList>
    </citation>
    <scope>NUCLEOTIDE SEQUENCE [LARGE SCALE GENOMIC DNA]</scope>
    <source>
        <strain evidence="2 3">DSM 20586</strain>
    </source>
</reference>
<name>A0AB38A790_9ACTN</name>
<evidence type="ECO:0000313" key="2">
    <source>
        <dbReference type="EMBL" id="SEB83644.1"/>
    </source>
</evidence>
<dbReference type="Proteomes" id="UP000183687">
    <property type="component" value="Unassembled WGS sequence"/>
</dbReference>